<accession>A0A835RP64</accession>
<evidence type="ECO:0000313" key="1">
    <source>
        <dbReference type="EMBL" id="KAG0495920.1"/>
    </source>
</evidence>
<organism evidence="1 2">
    <name type="scientific">Vanilla planifolia</name>
    <name type="common">Vanilla</name>
    <dbReference type="NCBI Taxonomy" id="51239"/>
    <lineage>
        <taxon>Eukaryota</taxon>
        <taxon>Viridiplantae</taxon>
        <taxon>Streptophyta</taxon>
        <taxon>Embryophyta</taxon>
        <taxon>Tracheophyta</taxon>
        <taxon>Spermatophyta</taxon>
        <taxon>Magnoliopsida</taxon>
        <taxon>Liliopsida</taxon>
        <taxon>Asparagales</taxon>
        <taxon>Orchidaceae</taxon>
        <taxon>Vanilloideae</taxon>
        <taxon>Vanilleae</taxon>
        <taxon>Vanilla</taxon>
    </lineage>
</organism>
<dbReference type="OrthoDB" id="200206at2759"/>
<sequence>MWKTERNYYELFGITSQLLVGPSEGGEEQNRYCTDHAELFRQESYLDTYLELENQMF</sequence>
<name>A0A835RP64_VANPL</name>
<comment type="caution">
    <text evidence="1">The sequence shown here is derived from an EMBL/GenBank/DDBJ whole genome shotgun (WGS) entry which is preliminary data.</text>
</comment>
<reference evidence="1 2" key="1">
    <citation type="journal article" date="2020" name="Nat. Food">
        <title>A phased Vanilla planifolia genome enables genetic improvement of flavour and production.</title>
        <authorList>
            <person name="Hasing T."/>
            <person name="Tang H."/>
            <person name="Brym M."/>
            <person name="Khazi F."/>
            <person name="Huang T."/>
            <person name="Chambers A.H."/>
        </authorList>
    </citation>
    <scope>NUCLEOTIDE SEQUENCE [LARGE SCALE GENOMIC DNA]</scope>
    <source>
        <tissue evidence="1">Leaf</tissue>
    </source>
</reference>
<dbReference type="Proteomes" id="UP000636800">
    <property type="component" value="Chromosome 1"/>
</dbReference>
<proteinExistence type="predicted"/>
<protein>
    <submittedName>
        <fullName evidence="1">Uncharacterized protein</fullName>
    </submittedName>
</protein>
<gene>
    <name evidence="1" type="ORF">HPP92_000611</name>
</gene>
<keyword evidence="2" id="KW-1185">Reference proteome</keyword>
<dbReference type="EMBL" id="JADCNL010000001">
    <property type="protein sequence ID" value="KAG0495920.1"/>
    <property type="molecule type" value="Genomic_DNA"/>
</dbReference>
<dbReference type="AlphaFoldDB" id="A0A835RP64"/>
<evidence type="ECO:0000313" key="2">
    <source>
        <dbReference type="Proteomes" id="UP000636800"/>
    </source>
</evidence>